<dbReference type="EMBL" id="LCPW01000005">
    <property type="protein sequence ID" value="KKW05977.1"/>
    <property type="molecule type" value="Genomic_DNA"/>
</dbReference>
<evidence type="ECO:0000313" key="10">
    <source>
        <dbReference type="Proteomes" id="UP000034119"/>
    </source>
</evidence>
<dbReference type="STRING" id="1618342.UY40_C0005G0035"/>
<evidence type="ECO:0000256" key="8">
    <source>
        <dbReference type="SAM" id="MobiDB-lite"/>
    </source>
</evidence>
<dbReference type="AlphaFoldDB" id="A0A0G1XTQ7"/>
<feature type="region of interest" description="Disordered" evidence="8">
    <location>
        <begin position="143"/>
        <end position="180"/>
    </location>
</feature>
<keyword evidence="3" id="KW-0694">RNA-binding</keyword>
<comment type="caution">
    <text evidence="9">The sequence shown here is derived from an EMBL/GenBank/DDBJ whole genome shotgun (WGS) entry which is preliminary data.</text>
</comment>
<evidence type="ECO:0000256" key="4">
    <source>
        <dbReference type="ARBA" id="ARBA00022980"/>
    </source>
</evidence>
<keyword evidence="5" id="KW-0687">Ribonucleoprotein</keyword>
<accession>A0A0G1XTQ7</accession>
<feature type="compositionally biased region" description="Basic and acidic residues" evidence="8">
    <location>
        <begin position="160"/>
        <end position="180"/>
    </location>
</feature>
<evidence type="ECO:0000256" key="5">
    <source>
        <dbReference type="ARBA" id="ARBA00023274"/>
    </source>
</evidence>
<keyword evidence="2" id="KW-0699">rRNA-binding</keyword>
<evidence type="ECO:0000313" key="9">
    <source>
        <dbReference type="EMBL" id="KKW05977.1"/>
    </source>
</evidence>
<protein>
    <recommendedName>
        <fullName evidence="6">Large ribosomal subunit protein uL3</fullName>
    </recommendedName>
    <alternativeName>
        <fullName evidence="7">50S ribosomal protein L3</fullName>
    </alternativeName>
</protein>
<evidence type="ECO:0000256" key="6">
    <source>
        <dbReference type="ARBA" id="ARBA00035243"/>
    </source>
</evidence>
<dbReference type="PANTHER" id="PTHR11229:SF16">
    <property type="entry name" value="LARGE RIBOSOMAL SUBUNIT PROTEIN UL3C"/>
    <property type="match status" value="1"/>
</dbReference>
<dbReference type="Pfam" id="PF00297">
    <property type="entry name" value="Ribosomal_L3"/>
    <property type="match status" value="1"/>
</dbReference>
<evidence type="ECO:0000256" key="1">
    <source>
        <dbReference type="ARBA" id="ARBA00006540"/>
    </source>
</evidence>
<sequence>MKTVKAKKLSMGQIFTDTGKVVPVTEVSFSQMPADLAAGSSVKVVGTSKGKGFAGVMKRHGFAGLPASHGASTKTRSPGSIGGRTTPGRVYKGKRMAGRMGGEQVTLRGLTVVEMDEEKKTVKLSGPVPGPRGSFFTLSYEPVEKTAEEAPQPAEEAEIKEEVKEEKVVEEKKEEKQNEG</sequence>
<gene>
    <name evidence="9" type="ORF">UY40_C0005G0035</name>
</gene>
<dbReference type="FunFam" id="2.40.30.10:FF:000004">
    <property type="entry name" value="50S ribosomal protein L3"/>
    <property type="match status" value="1"/>
</dbReference>
<dbReference type="Proteomes" id="UP000034119">
    <property type="component" value="Unassembled WGS sequence"/>
</dbReference>
<proteinExistence type="inferred from homology"/>
<dbReference type="InterPro" id="IPR009000">
    <property type="entry name" value="Transl_B-barrel_sf"/>
</dbReference>
<dbReference type="InterPro" id="IPR019927">
    <property type="entry name" value="Ribosomal_uL3_bac/org-type"/>
</dbReference>
<keyword evidence="4" id="KW-0689">Ribosomal protein</keyword>
<evidence type="ECO:0000256" key="7">
    <source>
        <dbReference type="ARBA" id="ARBA00035457"/>
    </source>
</evidence>
<evidence type="ECO:0000256" key="3">
    <source>
        <dbReference type="ARBA" id="ARBA00022884"/>
    </source>
</evidence>
<evidence type="ECO:0000256" key="2">
    <source>
        <dbReference type="ARBA" id="ARBA00022730"/>
    </source>
</evidence>
<dbReference type="PATRIC" id="fig|1618342.3.peg.238"/>
<dbReference type="GO" id="GO:0003735">
    <property type="term" value="F:structural constituent of ribosome"/>
    <property type="evidence" value="ECO:0007669"/>
    <property type="project" value="InterPro"/>
</dbReference>
<dbReference type="GO" id="GO:0006412">
    <property type="term" value="P:translation"/>
    <property type="evidence" value="ECO:0007669"/>
    <property type="project" value="InterPro"/>
</dbReference>
<dbReference type="GO" id="GO:0019843">
    <property type="term" value="F:rRNA binding"/>
    <property type="evidence" value="ECO:0007669"/>
    <property type="project" value="UniProtKB-KW"/>
</dbReference>
<comment type="similarity">
    <text evidence="1">Belongs to the universal ribosomal protein uL3 family.</text>
</comment>
<dbReference type="SUPFAM" id="SSF50447">
    <property type="entry name" value="Translation proteins"/>
    <property type="match status" value="1"/>
</dbReference>
<organism evidence="9 10">
    <name type="scientific">candidate division CPR1 bacterium GW2011_GWC1_49_13</name>
    <dbReference type="NCBI Taxonomy" id="1618342"/>
    <lineage>
        <taxon>Bacteria</taxon>
        <taxon>candidate division CPR1</taxon>
    </lineage>
</organism>
<name>A0A0G1XTQ7_9BACT</name>
<dbReference type="InterPro" id="IPR000597">
    <property type="entry name" value="Ribosomal_uL3"/>
</dbReference>
<feature type="region of interest" description="Disordered" evidence="8">
    <location>
        <begin position="65"/>
        <end position="99"/>
    </location>
</feature>
<dbReference type="GO" id="GO:0022625">
    <property type="term" value="C:cytosolic large ribosomal subunit"/>
    <property type="evidence" value="ECO:0007669"/>
    <property type="project" value="TreeGrafter"/>
</dbReference>
<reference evidence="9 10" key="1">
    <citation type="journal article" date="2015" name="Nature">
        <title>rRNA introns, odd ribosomes, and small enigmatic genomes across a large radiation of phyla.</title>
        <authorList>
            <person name="Brown C.T."/>
            <person name="Hug L.A."/>
            <person name="Thomas B.C."/>
            <person name="Sharon I."/>
            <person name="Castelle C.J."/>
            <person name="Singh A."/>
            <person name="Wilkins M.J."/>
            <person name="Williams K.H."/>
            <person name="Banfield J.F."/>
        </authorList>
    </citation>
    <scope>NUCLEOTIDE SEQUENCE [LARGE SCALE GENOMIC DNA]</scope>
</reference>
<dbReference type="Gene3D" id="2.40.30.10">
    <property type="entry name" value="Translation factors"/>
    <property type="match status" value="1"/>
</dbReference>
<dbReference type="PANTHER" id="PTHR11229">
    <property type="entry name" value="50S RIBOSOMAL PROTEIN L3"/>
    <property type="match status" value="1"/>
</dbReference>